<reference evidence="1" key="1">
    <citation type="submission" date="2016-07" db="EMBL/GenBank/DDBJ databases">
        <authorList>
            <person name="Bretaudeau A."/>
        </authorList>
    </citation>
    <scope>NUCLEOTIDE SEQUENCE</scope>
    <source>
        <strain evidence="1">Rice</strain>
        <tissue evidence="1">Whole body</tissue>
    </source>
</reference>
<dbReference type="AlphaFoldDB" id="A0A2H1W6V2"/>
<organism evidence="1">
    <name type="scientific">Spodoptera frugiperda</name>
    <name type="common">Fall armyworm</name>
    <dbReference type="NCBI Taxonomy" id="7108"/>
    <lineage>
        <taxon>Eukaryota</taxon>
        <taxon>Metazoa</taxon>
        <taxon>Ecdysozoa</taxon>
        <taxon>Arthropoda</taxon>
        <taxon>Hexapoda</taxon>
        <taxon>Insecta</taxon>
        <taxon>Pterygota</taxon>
        <taxon>Neoptera</taxon>
        <taxon>Endopterygota</taxon>
        <taxon>Lepidoptera</taxon>
        <taxon>Glossata</taxon>
        <taxon>Ditrysia</taxon>
        <taxon>Noctuoidea</taxon>
        <taxon>Noctuidae</taxon>
        <taxon>Amphipyrinae</taxon>
        <taxon>Spodoptera</taxon>
    </lineage>
</organism>
<name>A0A2H1W6V2_SPOFR</name>
<protein>
    <submittedName>
        <fullName evidence="1">SFRICE_015744</fullName>
    </submittedName>
</protein>
<proteinExistence type="predicted"/>
<evidence type="ECO:0000313" key="1">
    <source>
        <dbReference type="EMBL" id="SOQ48204.1"/>
    </source>
</evidence>
<sequence length="66" mass="7488">MYVAENEHSHPLMVVLVYRLRRLIGWLRLAARCSPTKLTFASTLSFMSSPQLIPIPLISPQNVEPP</sequence>
<gene>
    <name evidence="1" type="ORF">SFRICE_015744</name>
</gene>
<accession>A0A2H1W6V2</accession>
<dbReference type="EMBL" id="ODYU01006396">
    <property type="protein sequence ID" value="SOQ48204.1"/>
    <property type="molecule type" value="Genomic_DNA"/>
</dbReference>